<dbReference type="InterPro" id="IPR041127">
    <property type="entry name" value="PET_hydrolase/cutinase-like"/>
</dbReference>
<dbReference type="EMBL" id="MBLM01000002">
    <property type="protein sequence ID" value="OHV46153.1"/>
    <property type="molecule type" value="Genomic_DNA"/>
</dbReference>
<sequence>MVAASDAAPSECPRPGAPSQRLQCRQRLQRRQRLALRRPPRTGRRPSIAARGRLLLAAAVALGAMLLPSCGASSAGSDPSGRETAGTAGAESAPAVPASGASGGGAAGRPVPAPDQPGEHPVGYQTLTVTEEKRPNRPLVTSVWYPARAGAEPARYPVTDGVTLTSRRAGEGAPAAPGRFPMVVMSHGSAGSRVQLAYLAEALASHGFVVAAPDHPGDTMIEVAEGRQAPLVDLASDRLLDVSSVISAFTKPDCPIADMVRPDQVGIVGFSFGGLTSIASTVGFLHAPADSRIRAVVGIAPATEVIPADQLARLRVPTIMIGGLMDGAVPLDRNARPAFGELTGSRPRYFVTVAGGTHNSFTEICAQAAAARGRPVAEGVRVRLEVTADMTCRPPAIDIDQAHRLTVYYTVAFLESQLAGAAGYDRYLTAAAARTFPESELHAVD</sequence>
<comment type="caution">
    <text evidence="6">The sequence shown here is derived from an EMBL/GenBank/DDBJ whole genome shotgun (WGS) entry which is preliminary data.</text>
</comment>
<evidence type="ECO:0000313" key="6">
    <source>
        <dbReference type="EMBL" id="OHV46153.1"/>
    </source>
</evidence>
<organism evidence="6 7">
    <name type="scientific">Parafrankia colletiae</name>
    <dbReference type="NCBI Taxonomy" id="573497"/>
    <lineage>
        <taxon>Bacteria</taxon>
        <taxon>Bacillati</taxon>
        <taxon>Actinomycetota</taxon>
        <taxon>Actinomycetes</taxon>
        <taxon>Frankiales</taxon>
        <taxon>Frankiaceae</taxon>
        <taxon>Parafrankia</taxon>
    </lineage>
</organism>
<feature type="compositionally biased region" description="Low complexity" evidence="4">
    <location>
        <begin position="88"/>
        <end position="100"/>
    </location>
</feature>
<name>A0A1S1RHC2_9ACTN</name>
<dbReference type="OrthoDB" id="569821at2"/>
<dbReference type="SUPFAM" id="SSF53474">
    <property type="entry name" value="alpha/beta-Hydrolases"/>
    <property type="match status" value="1"/>
</dbReference>
<dbReference type="Gene3D" id="3.40.50.1820">
    <property type="entry name" value="alpha/beta hydrolase"/>
    <property type="match status" value="1"/>
</dbReference>
<dbReference type="GO" id="GO:0003847">
    <property type="term" value="F:1-alkyl-2-acetylglycerophosphocholine esterase activity"/>
    <property type="evidence" value="ECO:0007669"/>
    <property type="project" value="TreeGrafter"/>
</dbReference>
<dbReference type="PANTHER" id="PTHR10272">
    <property type="entry name" value="PLATELET-ACTIVATING FACTOR ACETYLHYDROLASE"/>
    <property type="match status" value="1"/>
</dbReference>
<proteinExistence type="predicted"/>
<feature type="region of interest" description="Disordered" evidence="4">
    <location>
        <begin position="71"/>
        <end position="134"/>
    </location>
</feature>
<feature type="compositionally biased region" description="Basic residues" evidence="4">
    <location>
        <begin position="27"/>
        <end position="44"/>
    </location>
</feature>
<dbReference type="GO" id="GO:0016042">
    <property type="term" value="P:lipid catabolic process"/>
    <property type="evidence" value="ECO:0007669"/>
    <property type="project" value="UniProtKB-KW"/>
</dbReference>
<evidence type="ECO:0000256" key="4">
    <source>
        <dbReference type="SAM" id="MobiDB-lite"/>
    </source>
</evidence>
<dbReference type="InterPro" id="IPR029058">
    <property type="entry name" value="AB_hydrolase_fold"/>
</dbReference>
<protein>
    <submittedName>
        <fullName evidence="6">Lipase</fullName>
    </submittedName>
</protein>
<accession>A0A1S1RHC2</accession>
<reference evidence="7" key="1">
    <citation type="submission" date="2016-07" db="EMBL/GenBank/DDBJ databases">
        <title>Sequence Frankia sp. strain CcI1.17.</title>
        <authorList>
            <person name="Ghodhbane-Gtari F."/>
            <person name="Swanson E."/>
            <person name="Gueddou A."/>
            <person name="Morris K."/>
            <person name="Hezbri K."/>
            <person name="Ktari A."/>
            <person name="Nouioui I."/>
            <person name="Abebe-Akele F."/>
            <person name="Simpson S."/>
            <person name="Thomas K."/>
            <person name="Gtari M."/>
            <person name="Tisa L.S."/>
            <person name="Hurst S."/>
        </authorList>
    </citation>
    <scope>NUCLEOTIDE SEQUENCE [LARGE SCALE GENOMIC DNA]</scope>
    <source>
        <strain evidence="7">Cc1.17</strain>
    </source>
</reference>
<evidence type="ECO:0000259" key="5">
    <source>
        <dbReference type="Pfam" id="PF12740"/>
    </source>
</evidence>
<evidence type="ECO:0000256" key="1">
    <source>
        <dbReference type="ARBA" id="ARBA00022801"/>
    </source>
</evidence>
<evidence type="ECO:0000256" key="2">
    <source>
        <dbReference type="ARBA" id="ARBA00022963"/>
    </source>
</evidence>
<evidence type="ECO:0000256" key="3">
    <source>
        <dbReference type="ARBA" id="ARBA00023098"/>
    </source>
</evidence>
<dbReference type="PANTHER" id="PTHR10272:SF0">
    <property type="entry name" value="PLATELET-ACTIVATING FACTOR ACETYLHYDROLASE"/>
    <property type="match status" value="1"/>
</dbReference>
<dbReference type="RefSeq" id="WP_071081707.1">
    <property type="nucleotide sequence ID" value="NZ_MBLM01000002.1"/>
</dbReference>
<keyword evidence="7" id="KW-1185">Reference proteome</keyword>
<feature type="region of interest" description="Disordered" evidence="4">
    <location>
        <begin position="1"/>
        <end position="48"/>
    </location>
</feature>
<dbReference type="Proteomes" id="UP000179627">
    <property type="component" value="Unassembled WGS sequence"/>
</dbReference>
<keyword evidence="2" id="KW-0442">Lipid degradation</keyword>
<keyword evidence="3" id="KW-0443">Lipid metabolism</keyword>
<keyword evidence="1" id="KW-0378">Hydrolase</keyword>
<dbReference type="AlphaFoldDB" id="A0A1S1RHC2"/>
<feature type="domain" description="PET hydrolase/cutinase-like" evidence="5">
    <location>
        <begin position="177"/>
        <end position="362"/>
    </location>
</feature>
<gene>
    <name evidence="6" type="ORF">CC117_00310</name>
</gene>
<evidence type="ECO:0000313" key="7">
    <source>
        <dbReference type="Proteomes" id="UP000179627"/>
    </source>
</evidence>
<dbReference type="Pfam" id="PF12740">
    <property type="entry name" value="PETase"/>
    <property type="match status" value="1"/>
</dbReference>